<organism evidence="1 2">
    <name type="scientific">Roridomyces roridus</name>
    <dbReference type="NCBI Taxonomy" id="1738132"/>
    <lineage>
        <taxon>Eukaryota</taxon>
        <taxon>Fungi</taxon>
        <taxon>Dikarya</taxon>
        <taxon>Basidiomycota</taxon>
        <taxon>Agaricomycotina</taxon>
        <taxon>Agaricomycetes</taxon>
        <taxon>Agaricomycetidae</taxon>
        <taxon>Agaricales</taxon>
        <taxon>Marasmiineae</taxon>
        <taxon>Mycenaceae</taxon>
        <taxon>Roridomyces</taxon>
    </lineage>
</organism>
<protein>
    <submittedName>
        <fullName evidence="1">Uncharacterized protein</fullName>
    </submittedName>
</protein>
<sequence length="230" mass="25047">MLEVAEVPMAEAKVKDLAHAKTILLPSSHCPRANAFETEVHNTLCNPRAGLDNGPAGGDGCYGTPALLIALARFDTPRLTHFDITGAHGDQIAMLFNATQRQSVRELDIPSVDLTCVHPPNGVSSFGSLAVFEDRNRAPTRGTRGKRVHGPAKYRALETYPSRDAPDFQAIRELVSAGILGVLVELLRVHGIINTMVDSRKPLRTNITLIFKPFWRALTCGAYTSNCFSD</sequence>
<evidence type="ECO:0000313" key="1">
    <source>
        <dbReference type="EMBL" id="KAJ7628299.1"/>
    </source>
</evidence>
<dbReference type="Proteomes" id="UP001221142">
    <property type="component" value="Unassembled WGS sequence"/>
</dbReference>
<reference evidence="1" key="1">
    <citation type="submission" date="2023-03" db="EMBL/GenBank/DDBJ databases">
        <title>Massive genome expansion in bonnet fungi (Mycena s.s.) driven by repeated elements and novel gene families across ecological guilds.</title>
        <authorList>
            <consortium name="Lawrence Berkeley National Laboratory"/>
            <person name="Harder C.B."/>
            <person name="Miyauchi S."/>
            <person name="Viragh M."/>
            <person name="Kuo A."/>
            <person name="Thoen E."/>
            <person name="Andreopoulos B."/>
            <person name="Lu D."/>
            <person name="Skrede I."/>
            <person name="Drula E."/>
            <person name="Henrissat B."/>
            <person name="Morin E."/>
            <person name="Kohler A."/>
            <person name="Barry K."/>
            <person name="LaButti K."/>
            <person name="Morin E."/>
            <person name="Salamov A."/>
            <person name="Lipzen A."/>
            <person name="Mereny Z."/>
            <person name="Hegedus B."/>
            <person name="Baldrian P."/>
            <person name="Stursova M."/>
            <person name="Weitz H."/>
            <person name="Taylor A."/>
            <person name="Grigoriev I.V."/>
            <person name="Nagy L.G."/>
            <person name="Martin F."/>
            <person name="Kauserud H."/>
        </authorList>
    </citation>
    <scope>NUCLEOTIDE SEQUENCE</scope>
    <source>
        <strain evidence="1">9284</strain>
    </source>
</reference>
<proteinExistence type="predicted"/>
<dbReference type="AlphaFoldDB" id="A0AAD7FM38"/>
<accession>A0AAD7FM38</accession>
<gene>
    <name evidence="1" type="ORF">FB45DRAFT_1079266</name>
</gene>
<dbReference type="EMBL" id="JARKIF010000010">
    <property type="protein sequence ID" value="KAJ7628299.1"/>
    <property type="molecule type" value="Genomic_DNA"/>
</dbReference>
<name>A0AAD7FM38_9AGAR</name>
<evidence type="ECO:0000313" key="2">
    <source>
        <dbReference type="Proteomes" id="UP001221142"/>
    </source>
</evidence>
<comment type="caution">
    <text evidence="1">The sequence shown here is derived from an EMBL/GenBank/DDBJ whole genome shotgun (WGS) entry which is preliminary data.</text>
</comment>
<keyword evidence="2" id="KW-1185">Reference proteome</keyword>